<comment type="caution">
    <text evidence="9">The sequence shown here is derived from an EMBL/GenBank/DDBJ whole genome shotgun (WGS) entry which is preliminary data.</text>
</comment>
<feature type="domain" description="RagB/SusD" evidence="7">
    <location>
        <begin position="273"/>
        <end position="583"/>
    </location>
</feature>
<dbReference type="Gene3D" id="1.25.40.390">
    <property type="match status" value="1"/>
</dbReference>
<dbReference type="SUPFAM" id="SSF48452">
    <property type="entry name" value="TPR-like"/>
    <property type="match status" value="1"/>
</dbReference>
<dbReference type="Proteomes" id="UP001597469">
    <property type="component" value="Unassembled WGS sequence"/>
</dbReference>
<evidence type="ECO:0000256" key="6">
    <source>
        <dbReference type="SAM" id="SignalP"/>
    </source>
</evidence>
<evidence type="ECO:0000256" key="4">
    <source>
        <dbReference type="ARBA" id="ARBA00023136"/>
    </source>
</evidence>
<feature type="chain" id="PRO_5046323046" evidence="6">
    <location>
        <begin position="22"/>
        <end position="583"/>
    </location>
</feature>
<dbReference type="InterPro" id="IPR011990">
    <property type="entry name" value="TPR-like_helical_dom_sf"/>
</dbReference>
<evidence type="ECO:0000256" key="3">
    <source>
        <dbReference type="ARBA" id="ARBA00022729"/>
    </source>
</evidence>
<accession>A0ABW5M9N3</accession>
<dbReference type="Pfam" id="PF07980">
    <property type="entry name" value="SusD_RagB"/>
    <property type="match status" value="1"/>
</dbReference>
<dbReference type="EMBL" id="JBHULN010000015">
    <property type="protein sequence ID" value="MFD2573101.1"/>
    <property type="molecule type" value="Genomic_DNA"/>
</dbReference>
<sequence length="583" mass="63655">MKKTITKGVGLTLLLTIGSLACKDSFLNVAPTGQLVGSLLNTKDGLEGLLISAYAELNGRGYSQTSSPTNWMYGSIMGGDANKGSNPADFSAITPFQTYLVNSVSSELNPRWQALYEGVSRANSVLRTIPTAVASVNDAIKQRIGGEARFLRGLYYFDLKRTFNMVPYIDETVDYGTGITAVQNNVDIWPKIEADFKYAYDNLPETQTQAGRANKWAAAAYLARTYMYQKKYAEAKALFDLIIANGKTTNGKKYGLVPQYANIFNVDNENNEEAIFSTQNVANAGSTDVASNDLNLNYPYSPGIGATCCGFFQPTFDLANSYRTDATGLPLDVTLANGAYDRAENELKTDQGLAADAAYTPDTRPVDPRLDHSVGRRGIPYLDYGVFPGVTWIRDQAFGGPYSNKKYVFLLSQKDRVGDKSSWTTGWASTNVILLRYADVLLMAAEAEIEVGSLEIARSYTNQVRRRAANPAGYVTTAAGQPAANYVISEYPASAFASQDAARATVRFERKLELSGEGQRFFDLVRWGVAAPTLNAFLAYEKAKLPVAYAEANFVAGKNEYLPIPQTQIDLQGTSVLKQNPGY</sequence>
<dbReference type="InterPro" id="IPR033985">
    <property type="entry name" value="SusD-like_N"/>
</dbReference>
<evidence type="ECO:0000256" key="5">
    <source>
        <dbReference type="ARBA" id="ARBA00023237"/>
    </source>
</evidence>
<proteinExistence type="inferred from homology"/>
<evidence type="ECO:0000259" key="8">
    <source>
        <dbReference type="Pfam" id="PF14322"/>
    </source>
</evidence>
<dbReference type="InterPro" id="IPR012944">
    <property type="entry name" value="SusD_RagB_dom"/>
</dbReference>
<protein>
    <submittedName>
        <fullName evidence="9">RagB/SusD family nutrient uptake outer membrane protein</fullName>
    </submittedName>
</protein>
<dbReference type="Pfam" id="PF14322">
    <property type="entry name" value="SusD-like_3"/>
    <property type="match status" value="1"/>
</dbReference>
<keyword evidence="3 6" id="KW-0732">Signal</keyword>
<comment type="similarity">
    <text evidence="2">Belongs to the SusD family.</text>
</comment>
<keyword evidence="10" id="KW-1185">Reference proteome</keyword>
<evidence type="ECO:0000256" key="1">
    <source>
        <dbReference type="ARBA" id="ARBA00004442"/>
    </source>
</evidence>
<name>A0ABW5M9N3_9BACT</name>
<keyword evidence="4" id="KW-0472">Membrane</keyword>
<reference evidence="10" key="1">
    <citation type="journal article" date="2019" name="Int. J. Syst. Evol. Microbiol.">
        <title>The Global Catalogue of Microorganisms (GCM) 10K type strain sequencing project: providing services to taxonomists for standard genome sequencing and annotation.</title>
        <authorList>
            <consortium name="The Broad Institute Genomics Platform"/>
            <consortium name="The Broad Institute Genome Sequencing Center for Infectious Disease"/>
            <person name="Wu L."/>
            <person name="Ma J."/>
        </authorList>
    </citation>
    <scope>NUCLEOTIDE SEQUENCE [LARGE SCALE GENOMIC DNA]</scope>
    <source>
        <strain evidence="10">KCTC 42805</strain>
    </source>
</reference>
<evidence type="ECO:0000259" key="7">
    <source>
        <dbReference type="Pfam" id="PF07980"/>
    </source>
</evidence>
<dbReference type="RefSeq" id="WP_381525697.1">
    <property type="nucleotide sequence ID" value="NZ_JBHULN010000015.1"/>
</dbReference>
<organism evidence="9 10">
    <name type="scientific">Spirosoma soli</name>
    <dbReference type="NCBI Taxonomy" id="1770529"/>
    <lineage>
        <taxon>Bacteria</taxon>
        <taxon>Pseudomonadati</taxon>
        <taxon>Bacteroidota</taxon>
        <taxon>Cytophagia</taxon>
        <taxon>Cytophagales</taxon>
        <taxon>Cytophagaceae</taxon>
        <taxon>Spirosoma</taxon>
    </lineage>
</organism>
<keyword evidence="5" id="KW-0998">Cell outer membrane</keyword>
<evidence type="ECO:0000313" key="9">
    <source>
        <dbReference type="EMBL" id="MFD2573101.1"/>
    </source>
</evidence>
<dbReference type="PROSITE" id="PS51257">
    <property type="entry name" value="PROKAR_LIPOPROTEIN"/>
    <property type="match status" value="1"/>
</dbReference>
<evidence type="ECO:0000313" key="10">
    <source>
        <dbReference type="Proteomes" id="UP001597469"/>
    </source>
</evidence>
<gene>
    <name evidence="9" type="ORF">ACFSUS_20840</name>
</gene>
<feature type="domain" description="SusD-like N-terminal" evidence="8">
    <location>
        <begin position="26"/>
        <end position="227"/>
    </location>
</feature>
<evidence type="ECO:0000256" key="2">
    <source>
        <dbReference type="ARBA" id="ARBA00006275"/>
    </source>
</evidence>
<feature type="signal peptide" evidence="6">
    <location>
        <begin position="1"/>
        <end position="21"/>
    </location>
</feature>
<comment type="subcellular location">
    <subcellularLocation>
        <location evidence="1">Cell outer membrane</location>
    </subcellularLocation>
</comment>